<accession>A0A2N5S901</accession>
<evidence type="ECO:0000313" key="2">
    <source>
        <dbReference type="Proteomes" id="UP000235392"/>
    </source>
</evidence>
<dbReference type="AlphaFoldDB" id="A0A2N5S901"/>
<comment type="caution">
    <text evidence="1">The sequence shown here is derived from an EMBL/GenBank/DDBJ whole genome shotgun (WGS) entry which is preliminary data.</text>
</comment>
<sequence length="174" mass="19115">MANILPGNQLFPARCYATVTIGLENTAVLAPDLQQGTLALPHRNAAGLPQDPECKLLLGPDVKPNRILVSGYLYAIPGRFLSLHERPIPTLLYQHDSASRICVTTLPNVVISGILVIQGLRICTSVTTFERNNGHGTHRDLKIKLRHQDWDHNACQMKPASVRYVIPGAPRIST</sequence>
<organism evidence="1 2">
    <name type="scientific">Puccinia coronata f. sp. avenae</name>
    <dbReference type="NCBI Taxonomy" id="200324"/>
    <lineage>
        <taxon>Eukaryota</taxon>
        <taxon>Fungi</taxon>
        <taxon>Dikarya</taxon>
        <taxon>Basidiomycota</taxon>
        <taxon>Pucciniomycotina</taxon>
        <taxon>Pucciniomycetes</taxon>
        <taxon>Pucciniales</taxon>
        <taxon>Pucciniaceae</taxon>
        <taxon>Puccinia</taxon>
    </lineage>
</organism>
<protein>
    <submittedName>
        <fullName evidence="1">Uncharacterized protein</fullName>
    </submittedName>
</protein>
<gene>
    <name evidence="1" type="ORF">PCASD_21851</name>
</gene>
<reference evidence="1 2" key="1">
    <citation type="submission" date="2017-11" db="EMBL/GenBank/DDBJ databases">
        <title>De novo assembly and phasing of dikaryotic genomes from two isolates of Puccinia coronata f. sp. avenae, the causal agent of oat crown rust.</title>
        <authorList>
            <person name="Miller M.E."/>
            <person name="Zhang Y."/>
            <person name="Omidvar V."/>
            <person name="Sperschneider J."/>
            <person name="Schwessinger B."/>
            <person name="Raley C."/>
            <person name="Palmer J.M."/>
            <person name="Garnica D."/>
            <person name="Upadhyaya N."/>
            <person name="Rathjen J."/>
            <person name="Taylor J.M."/>
            <person name="Park R.F."/>
            <person name="Dodds P.N."/>
            <person name="Hirsch C.D."/>
            <person name="Kianian S.F."/>
            <person name="Figueroa M."/>
        </authorList>
    </citation>
    <scope>NUCLEOTIDE SEQUENCE [LARGE SCALE GENOMIC DNA]</scope>
    <source>
        <strain evidence="1">12SD80</strain>
    </source>
</reference>
<proteinExistence type="predicted"/>
<dbReference type="Proteomes" id="UP000235392">
    <property type="component" value="Unassembled WGS sequence"/>
</dbReference>
<dbReference type="EMBL" id="PGCI01000995">
    <property type="protein sequence ID" value="PLW09715.1"/>
    <property type="molecule type" value="Genomic_DNA"/>
</dbReference>
<evidence type="ECO:0000313" key="1">
    <source>
        <dbReference type="EMBL" id="PLW09715.1"/>
    </source>
</evidence>
<name>A0A2N5S901_9BASI</name>